<keyword evidence="1" id="KW-1133">Transmembrane helix</keyword>
<evidence type="ECO:0000313" key="5">
    <source>
        <dbReference type="Proteomes" id="UP000275356"/>
    </source>
</evidence>
<evidence type="ECO:0000259" key="2">
    <source>
        <dbReference type="Pfam" id="PF01145"/>
    </source>
</evidence>
<feature type="transmembrane region" description="Helical" evidence="1">
    <location>
        <begin position="36"/>
        <end position="58"/>
    </location>
</feature>
<dbReference type="Gene3D" id="3.30.479.30">
    <property type="entry name" value="Band 7 domain"/>
    <property type="match status" value="1"/>
</dbReference>
<dbReference type="AlphaFoldDB" id="A0A3N2D6R6"/>
<proteinExistence type="predicted"/>
<protein>
    <submittedName>
        <fullName evidence="3">Regulator of protease activity HflC (Stomatin/prohibitin superfamily)</fullName>
    </submittedName>
    <submittedName>
        <fullName evidence="4">SPFH domain-containing protein</fullName>
    </submittedName>
</protein>
<dbReference type="InterPro" id="IPR001107">
    <property type="entry name" value="Band_7"/>
</dbReference>
<evidence type="ECO:0000256" key="1">
    <source>
        <dbReference type="SAM" id="Phobius"/>
    </source>
</evidence>
<dbReference type="Pfam" id="PF01145">
    <property type="entry name" value="Band_7"/>
    <property type="match status" value="1"/>
</dbReference>
<keyword evidence="3" id="KW-0378">Hydrolase</keyword>
<dbReference type="RefSeq" id="WP_170169296.1">
    <property type="nucleotide sequence ID" value="NZ_RKHQ01000001.1"/>
</dbReference>
<evidence type="ECO:0000313" key="4">
    <source>
        <dbReference type="EMBL" id="ROR95469.1"/>
    </source>
</evidence>
<dbReference type="GO" id="GO:0008233">
    <property type="term" value="F:peptidase activity"/>
    <property type="evidence" value="ECO:0007669"/>
    <property type="project" value="UniProtKB-KW"/>
</dbReference>
<evidence type="ECO:0000313" key="3">
    <source>
        <dbReference type="EMBL" id="ROR93077.1"/>
    </source>
</evidence>
<keyword evidence="3" id="KW-0645">Protease</keyword>
<name>A0A3N2D6R6_9MICO</name>
<dbReference type="SUPFAM" id="SSF117892">
    <property type="entry name" value="Band 7/SPFH domain"/>
    <property type="match status" value="1"/>
</dbReference>
<keyword evidence="1" id="KW-0472">Membrane</keyword>
<sequence>MFIVAIILAVIALIATAVFFIVKPRGNNYDFPTKRAAGIAAAVALVGSLLFVGFSTIYSQSVGQASVLVNAGGTVAGQNSEPGFATKAPWQTRSEWDLFSQSVTYAGDDKGAPSYTGGQVSGQQVTASVSGGAQSNFDFSAVYSLDGDHVEELYESYRSQERFTKQVIEPTILAVVRDVPSAYSPVQFRGEKRGEAQDTMLERLNSRLSQYGVTVSLVNLQNITFSDDVEASIKSVEVAQQKEAEAEANLRATEVSAQAQVVEAEAQAEANRVLTESLTPELLRLREIEAYGSGTVFVVPEGSTPFVQVAP</sequence>
<dbReference type="PANTHER" id="PTHR23222">
    <property type="entry name" value="PROHIBITIN"/>
    <property type="match status" value="1"/>
</dbReference>
<dbReference type="InterPro" id="IPR036013">
    <property type="entry name" value="Band_7/SPFH_dom_sf"/>
</dbReference>
<reference evidence="4 5" key="1">
    <citation type="submission" date="2018-11" db="EMBL/GenBank/DDBJ databases">
        <title>Sequencing the genomes of 1000 actinobacteria strains.</title>
        <authorList>
            <person name="Klenk H.-P."/>
        </authorList>
    </citation>
    <scope>NUCLEOTIDE SEQUENCE [LARGE SCALE GENOMIC DNA]</scope>
    <source>
        <strain evidence="4 5">DSM 13521</strain>
    </source>
</reference>
<comment type="caution">
    <text evidence="4">The sequence shown here is derived from an EMBL/GenBank/DDBJ whole genome shotgun (WGS) entry which is preliminary data.</text>
</comment>
<gene>
    <name evidence="4" type="ORF">EDD28_0022</name>
    <name evidence="3" type="ORF">EDD28_2482</name>
</gene>
<dbReference type="EMBL" id="RKHQ01000001">
    <property type="protein sequence ID" value="ROR95469.1"/>
    <property type="molecule type" value="Genomic_DNA"/>
</dbReference>
<accession>A0A3N2D6R6</accession>
<keyword evidence="1" id="KW-0812">Transmembrane</keyword>
<dbReference type="EMBL" id="RKHQ01000002">
    <property type="protein sequence ID" value="ROR93077.1"/>
    <property type="molecule type" value="Genomic_DNA"/>
</dbReference>
<dbReference type="GO" id="GO:0006508">
    <property type="term" value="P:proteolysis"/>
    <property type="evidence" value="ECO:0007669"/>
    <property type="project" value="UniProtKB-KW"/>
</dbReference>
<dbReference type="GO" id="GO:0016020">
    <property type="term" value="C:membrane"/>
    <property type="evidence" value="ECO:0007669"/>
    <property type="project" value="InterPro"/>
</dbReference>
<dbReference type="InterPro" id="IPR000163">
    <property type="entry name" value="Prohibitin"/>
</dbReference>
<keyword evidence="5" id="KW-1185">Reference proteome</keyword>
<feature type="domain" description="Band 7" evidence="2">
    <location>
        <begin position="62"/>
        <end position="258"/>
    </location>
</feature>
<dbReference type="Proteomes" id="UP000275356">
    <property type="component" value="Unassembled WGS sequence"/>
</dbReference>
<organism evidence="4 5">
    <name type="scientific">Salana multivorans</name>
    <dbReference type="NCBI Taxonomy" id="120377"/>
    <lineage>
        <taxon>Bacteria</taxon>
        <taxon>Bacillati</taxon>
        <taxon>Actinomycetota</taxon>
        <taxon>Actinomycetes</taxon>
        <taxon>Micrococcales</taxon>
        <taxon>Beutenbergiaceae</taxon>
        <taxon>Salana</taxon>
    </lineage>
</organism>
<dbReference type="PANTHER" id="PTHR23222:SF0">
    <property type="entry name" value="PROHIBITIN 1"/>
    <property type="match status" value="1"/>
</dbReference>